<evidence type="ECO:0000259" key="10">
    <source>
        <dbReference type="Pfam" id="PF02771"/>
    </source>
</evidence>
<dbReference type="InterPro" id="IPR052161">
    <property type="entry name" value="Mycobact_Acyl-CoA_DH"/>
</dbReference>
<evidence type="ECO:0000256" key="6">
    <source>
        <dbReference type="RuleBase" id="RU362125"/>
    </source>
</evidence>
<reference evidence="11 12" key="1">
    <citation type="submission" date="2020-04" db="EMBL/GenBank/DDBJ databases">
        <title>MicrobeNet Type strains.</title>
        <authorList>
            <person name="Nicholson A.C."/>
        </authorList>
    </citation>
    <scope>NUCLEOTIDE SEQUENCE [LARGE SCALE GENOMIC DNA]</scope>
    <source>
        <strain evidence="11 12">DSM 45078</strain>
    </source>
</reference>
<keyword evidence="4 6" id="KW-0274">FAD</keyword>
<feature type="domain" description="Acyl-CoA dehydrogenase/oxidase N-terminal" evidence="10">
    <location>
        <begin position="42"/>
        <end position="153"/>
    </location>
</feature>
<dbReference type="InterPro" id="IPR037069">
    <property type="entry name" value="AcylCoA_DH/ox_N_sf"/>
</dbReference>
<dbReference type="InterPro" id="IPR046373">
    <property type="entry name" value="Acyl-CoA_Oxase/DH_mid-dom_sf"/>
</dbReference>
<evidence type="ECO:0000313" key="12">
    <source>
        <dbReference type="Proteomes" id="UP000565715"/>
    </source>
</evidence>
<dbReference type="Proteomes" id="UP000565715">
    <property type="component" value="Unassembled WGS sequence"/>
</dbReference>
<dbReference type="Pfam" id="PF02771">
    <property type="entry name" value="Acyl-CoA_dh_N"/>
    <property type="match status" value="1"/>
</dbReference>
<dbReference type="Gene3D" id="2.40.110.10">
    <property type="entry name" value="Butyryl-CoA Dehydrogenase, subunit A, domain 2"/>
    <property type="match status" value="1"/>
</dbReference>
<dbReference type="Gene3D" id="1.20.140.10">
    <property type="entry name" value="Butyryl-CoA Dehydrogenase, subunit A, domain 3"/>
    <property type="match status" value="1"/>
</dbReference>
<feature type="domain" description="Acyl-CoA dehydrogenase/oxidase C-terminal" evidence="8">
    <location>
        <begin position="267"/>
        <end position="412"/>
    </location>
</feature>
<dbReference type="Gene3D" id="1.10.540.10">
    <property type="entry name" value="Acyl-CoA dehydrogenase/oxidase, N-terminal domain"/>
    <property type="match status" value="1"/>
</dbReference>
<dbReference type="InterPro" id="IPR009100">
    <property type="entry name" value="AcylCoA_DH/oxidase_NM_dom_sf"/>
</dbReference>
<evidence type="ECO:0000256" key="4">
    <source>
        <dbReference type="ARBA" id="ARBA00022827"/>
    </source>
</evidence>
<dbReference type="FunFam" id="2.40.110.10:FF:000011">
    <property type="entry name" value="Acyl-CoA dehydrogenase FadE34"/>
    <property type="match status" value="1"/>
</dbReference>
<dbReference type="PANTHER" id="PTHR43292">
    <property type="entry name" value="ACYL-COA DEHYDROGENASE"/>
    <property type="match status" value="1"/>
</dbReference>
<comment type="caution">
    <text evidence="11">The sequence shown here is derived from an EMBL/GenBank/DDBJ whole genome shotgun (WGS) entry which is preliminary data.</text>
</comment>
<evidence type="ECO:0000256" key="5">
    <source>
        <dbReference type="ARBA" id="ARBA00023002"/>
    </source>
</evidence>
<dbReference type="SUPFAM" id="SSF47203">
    <property type="entry name" value="Acyl-CoA dehydrogenase C-terminal domain-like"/>
    <property type="match status" value="1"/>
</dbReference>
<evidence type="ECO:0000256" key="2">
    <source>
        <dbReference type="ARBA" id="ARBA00009347"/>
    </source>
</evidence>
<keyword evidence="3 6" id="KW-0285">Flavoprotein</keyword>
<keyword evidence="5 6" id="KW-0560">Oxidoreductase</keyword>
<keyword evidence="12" id="KW-1185">Reference proteome</keyword>
<dbReference type="GO" id="GO:0005886">
    <property type="term" value="C:plasma membrane"/>
    <property type="evidence" value="ECO:0007669"/>
    <property type="project" value="TreeGrafter"/>
</dbReference>
<proteinExistence type="inferred from homology"/>
<dbReference type="InterPro" id="IPR013786">
    <property type="entry name" value="AcylCoA_DH/ox_N"/>
</dbReference>
<feature type="compositionally biased region" description="Polar residues" evidence="7">
    <location>
        <begin position="1"/>
        <end position="10"/>
    </location>
</feature>
<feature type="region of interest" description="Disordered" evidence="7">
    <location>
        <begin position="1"/>
        <end position="34"/>
    </location>
</feature>
<gene>
    <name evidence="11" type="ORF">HGA13_22955</name>
</gene>
<sequence>MGAIQTSESGTGRDGGRQSAESAAQPRETVERTSVAALSDSEFAAQVRGWLDEQLDGEFRELRGLGGPGREHEAFDERLEWDRALAAAGWTCLGWPVEHGGRAASVGQQIIFHEEYAKANAPARVSHVGEELLGPTLLAFGTDAQRDRFLPGIRTVSELWCQGYSEPGAGSDLAAVSTSARLDGDHWSINGQKIWTSLAHVADWCFAVCRTEPGSKRHKGLSYLLVPMNQPGIEVRPIVQLTGTSEFNEVFFDDARTEAGLVVGDAGDGWRVAMGTLNVERGISTLGQQIRFARELAAIEEMARESGALDDPLLAEQVDRAWVGLRVLRAHAMRTMAETADDGGQASVGKLLWADWHRGLGELAMAVRGAAGLVAADGDLDEWQRLYLFTRADTIYGGSNEVQRNIISERVLGLPREARQ</sequence>
<dbReference type="InterPro" id="IPR036250">
    <property type="entry name" value="AcylCo_DH-like_C"/>
</dbReference>
<evidence type="ECO:0000259" key="9">
    <source>
        <dbReference type="Pfam" id="PF02770"/>
    </source>
</evidence>
<comment type="similarity">
    <text evidence="2 6">Belongs to the acyl-CoA dehydrogenase family.</text>
</comment>
<dbReference type="SUPFAM" id="SSF56645">
    <property type="entry name" value="Acyl-CoA dehydrogenase NM domain-like"/>
    <property type="match status" value="1"/>
</dbReference>
<accession>A0A846XKX2</accession>
<name>A0A846XKX2_9NOCA</name>
<comment type="cofactor">
    <cofactor evidence="1 6">
        <name>FAD</name>
        <dbReference type="ChEBI" id="CHEBI:57692"/>
    </cofactor>
</comment>
<evidence type="ECO:0000256" key="3">
    <source>
        <dbReference type="ARBA" id="ARBA00022630"/>
    </source>
</evidence>
<dbReference type="InterPro" id="IPR009075">
    <property type="entry name" value="AcylCo_DH/oxidase_C"/>
</dbReference>
<dbReference type="EMBL" id="JAAXOO010000006">
    <property type="protein sequence ID" value="NKY35909.1"/>
    <property type="molecule type" value="Genomic_DNA"/>
</dbReference>
<protein>
    <submittedName>
        <fullName evidence="11">Acyl-CoA dehydrogenase</fullName>
    </submittedName>
</protein>
<dbReference type="PANTHER" id="PTHR43292:SF3">
    <property type="entry name" value="ACYL-COA DEHYDROGENASE FADE29"/>
    <property type="match status" value="1"/>
</dbReference>
<dbReference type="Pfam" id="PF00441">
    <property type="entry name" value="Acyl-CoA_dh_1"/>
    <property type="match status" value="1"/>
</dbReference>
<dbReference type="InterPro" id="IPR006091">
    <property type="entry name" value="Acyl-CoA_Oxase/DH_mid-dom"/>
</dbReference>
<dbReference type="AlphaFoldDB" id="A0A846XKX2"/>
<dbReference type="Pfam" id="PF02770">
    <property type="entry name" value="Acyl-CoA_dh_M"/>
    <property type="match status" value="1"/>
</dbReference>
<evidence type="ECO:0000256" key="1">
    <source>
        <dbReference type="ARBA" id="ARBA00001974"/>
    </source>
</evidence>
<evidence type="ECO:0000313" key="11">
    <source>
        <dbReference type="EMBL" id="NKY35909.1"/>
    </source>
</evidence>
<feature type="domain" description="Acyl-CoA oxidase/dehydrogenase middle" evidence="9">
    <location>
        <begin position="161"/>
        <end position="254"/>
    </location>
</feature>
<dbReference type="GO" id="GO:0016627">
    <property type="term" value="F:oxidoreductase activity, acting on the CH-CH group of donors"/>
    <property type="evidence" value="ECO:0007669"/>
    <property type="project" value="InterPro"/>
</dbReference>
<evidence type="ECO:0000259" key="8">
    <source>
        <dbReference type="Pfam" id="PF00441"/>
    </source>
</evidence>
<evidence type="ECO:0000256" key="7">
    <source>
        <dbReference type="SAM" id="MobiDB-lite"/>
    </source>
</evidence>
<organism evidence="11 12">
    <name type="scientific">Nocardia speluncae</name>
    <dbReference type="NCBI Taxonomy" id="419477"/>
    <lineage>
        <taxon>Bacteria</taxon>
        <taxon>Bacillati</taxon>
        <taxon>Actinomycetota</taxon>
        <taxon>Actinomycetes</taxon>
        <taxon>Mycobacteriales</taxon>
        <taxon>Nocardiaceae</taxon>
        <taxon>Nocardia</taxon>
    </lineage>
</organism>
<dbReference type="GO" id="GO:0050660">
    <property type="term" value="F:flavin adenine dinucleotide binding"/>
    <property type="evidence" value="ECO:0007669"/>
    <property type="project" value="InterPro"/>
</dbReference>